<comment type="caution">
    <text evidence="3">The sequence shown here is derived from an EMBL/GenBank/DDBJ whole genome shotgun (WGS) entry which is preliminary data.</text>
</comment>
<feature type="compositionally biased region" description="Acidic residues" evidence="1">
    <location>
        <begin position="128"/>
        <end position="139"/>
    </location>
</feature>
<feature type="domain" description="BRCT" evidence="2">
    <location>
        <begin position="35"/>
        <end position="120"/>
    </location>
</feature>
<dbReference type="AlphaFoldDB" id="A0A9W8EHG6"/>
<feature type="region of interest" description="Disordered" evidence="1">
    <location>
        <begin position="279"/>
        <end position="340"/>
    </location>
</feature>
<organism evidence="3 4">
    <name type="scientific">Coemansia thaxteri</name>
    <dbReference type="NCBI Taxonomy" id="2663907"/>
    <lineage>
        <taxon>Eukaryota</taxon>
        <taxon>Fungi</taxon>
        <taxon>Fungi incertae sedis</taxon>
        <taxon>Zoopagomycota</taxon>
        <taxon>Kickxellomycotina</taxon>
        <taxon>Kickxellomycetes</taxon>
        <taxon>Kickxellales</taxon>
        <taxon>Kickxellaceae</taxon>
        <taxon>Coemansia</taxon>
    </lineage>
</organism>
<keyword evidence="4" id="KW-1185">Reference proteome</keyword>
<protein>
    <recommendedName>
        <fullName evidence="2">BRCT domain-containing protein</fullName>
    </recommendedName>
</protein>
<dbReference type="OrthoDB" id="5578978at2759"/>
<dbReference type="PROSITE" id="PS50172">
    <property type="entry name" value="BRCT"/>
    <property type="match status" value="1"/>
</dbReference>
<dbReference type="Gene3D" id="3.40.50.10190">
    <property type="entry name" value="BRCT domain"/>
    <property type="match status" value="1"/>
</dbReference>
<dbReference type="Proteomes" id="UP001150907">
    <property type="component" value="Unassembled WGS sequence"/>
</dbReference>
<proteinExistence type="predicted"/>
<feature type="region of interest" description="Disordered" evidence="1">
    <location>
        <begin position="514"/>
        <end position="545"/>
    </location>
</feature>
<feature type="compositionally biased region" description="Polar residues" evidence="1">
    <location>
        <begin position="286"/>
        <end position="311"/>
    </location>
</feature>
<evidence type="ECO:0000313" key="4">
    <source>
        <dbReference type="Proteomes" id="UP001150907"/>
    </source>
</evidence>
<gene>
    <name evidence="3" type="ORF">H4R26_005143</name>
</gene>
<feature type="non-terminal residue" evidence="3">
    <location>
        <position position="545"/>
    </location>
</feature>
<accession>A0A9W8EHG6</accession>
<dbReference type="InterPro" id="IPR001357">
    <property type="entry name" value="BRCT_dom"/>
</dbReference>
<feature type="region of interest" description="Disordered" evidence="1">
    <location>
        <begin position="124"/>
        <end position="201"/>
    </location>
</feature>
<dbReference type="SUPFAM" id="SSF52113">
    <property type="entry name" value="BRCT domain"/>
    <property type="match status" value="1"/>
</dbReference>
<feature type="compositionally biased region" description="Polar residues" evidence="1">
    <location>
        <begin position="168"/>
        <end position="200"/>
    </location>
</feature>
<feature type="region of interest" description="Disordered" evidence="1">
    <location>
        <begin position="387"/>
        <end position="449"/>
    </location>
</feature>
<dbReference type="Pfam" id="PF16589">
    <property type="entry name" value="BRCT_2"/>
    <property type="match status" value="1"/>
</dbReference>
<dbReference type="EMBL" id="JANBQF010000749">
    <property type="protein sequence ID" value="KAJ1999260.1"/>
    <property type="molecule type" value="Genomic_DNA"/>
</dbReference>
<dbReference type="InterPro" id="IPR036420">
    <property type="entry name" value="BRCT_dom_sf"/>
</dbReference>
<sequence>MTEGELPEDWPQRADSKSVYTFLDAFHNTSVFNYRKQGAFTPCKFYLSSFNSQRYFVRAIRSNGGAVLQYKDVGKADVIIKPTVTQISQFSSYGIPICTPQYIIRSLQAGRMLDVNDYLLAWPRTDSDDQEDDDREEGELSQLENESKASKSRPKRPSGTQLDALESEASTVPYQPSSPSTSLRHQRTPQQQERSVTPGNSAIKDIRYLYNDDALDPDDRYVDGLLSSQSRSIEEFVSRATDSPGSLSSRSASISDNDFRIKTRLDSAAKGPHDMLNLSLAESPIGDSNHSSQLGSFGTPTQQQAAESTLQRMRAQTLGDSPPGFNPPSSPPRSNSSRSLFSRAKDALVHSAIGMLEYATPSRKRATLSTGISDLAIASQPVVLETQNSQASGASSDMDLENTPERSVSPEPNALLQPAAPETHTSRDFSDGSVEGLRSNMSRSASPELVMPTSQVAHLNQDFLFAQSPKNMQSPKPIRQEGLRATHGSPNAVIHLGLIDASDDEDLQPSLFLSSREHSFGSPKRASGSMLVSPEAKPTARNNGL</sequence>
<evidence type="ECO:0000313" key="3">
    <source>
        <dbReference type="EMBL" id="KAJ1999260.1"/>
    </source>
</evidence>
<evidence type="ECO:0000256" key="1">
    <source>
        <dbReference type="SAM" id="MobiDB-lite"/>
    </source>
</evidence>
<dbReference type="SMART" id="SM00292">
    <property type="entry name" value="BRCT"/>
    <property type="match status" value="1"/>
</dbReference>
<name>A0A9W8EHG6_9FUNG</name>
<evidence type="ECO:0000259" key="2">
    <source>
        <dbReference type="PROSITE" id="PS50172"/>
    </source>
</evidence>
<reference evidence="3" key="1">
    <citation type="submission" date="2022-07" db="EMBL/GenBank/DDBJ databases">
        <title>Phylogenomic reconstructions and comparative analyses of Kickxellomycotina fungi.</title>
        <authorList>
            <person name="Reynolds N.K."/>
            <person name="Stajich J.E."/>
            <person name="Barry K."/>
            <person name="Grigoriev I.V."/>
            <person name="Crous P."/>
            <person name="Smith M.E."/>
        </authorList>
    </citation>
    <scope>NUCLEOTIDE SEQUENCE</scope>
    <source>
        <strain evidence="3">IMI 214461</strain>
    </source>
</reference>